<gene>
    <name evidence="1" type="ORF">NIES23_31220</name>
</gene>
<evidence type="ECO:0000313" key="2">
    <source>
        <dbReference type="Proteomes" id="UP000217507"/>
    </source>
</evidence>
<organism evidence="1 2">
    <name type="scientific">Trichormus variabilis NIES-23</name>
    <dbReference type="NCBI Taxonomy" id="1973479"/>
    <lineage>
        <taxon>Bacteria</taxon>
        <taxon>Bacillati</taxon>
        <taxon>Cyanobacteriota</taxon>
        <taxon>Cyanophyceae</taxon>
        <taxon>Nostocales</taxon>
        <taxon>Nostocaceae</taxon>
        <taxon>Trichormus</taxon>
    </lineage>
</organism>
<dbReference type="Proteomes" id="UP000217507">
    <property type="component" value="Chromosome"/>
</dbReference>
<protein>
    <submittedName>
        <fullName evidence="1">Uncharacterized protein</fullName>
    </submittedName>
</protein>
<name>A0A1Z4KMZ7_ANAVA</name>
<sequence>MANIAIDTLHLTGYDLLYDVDSFLDKLFYQETSSLGGGYWGKSYGYNSLFGGGYSGNSGSYNSFSGGFSGHGGYYNKSWC</sequence>
<proteinExistence type="predicted"/>
<evidence type="ECO:0000313" key="1">
    <source>
        <dbReference type="EMBL" id="BAY70318.1"/>
    </source>
</evidence>
<dbReference type="AlphaFoldDB" id="A0A1Z4KMZ7"/>
<reference evidence="1 2" key="1">
    <citation type="submission" date="2017-06" db="EMBL/GenBank/DDBJ databases">
        <title>Genome sequencing of cyanobaciteial culture collection at National Institute for Environmental Studies (NIES).</title>
        <authorList>
            <person name="Hirose Y."/>
            <person name="Shimura Y."/>
            <person name="Fujisawa T."/>
            <person name="Nakamura Y."/>
            <person name="Kawachi M."/>
        </authorList>
    </citation>
    <scope>NUCLEOTIDE SEQUENCE [LARGE SCALE GENOMIC DNA]</scope>
    <source>
        <strain evidence="1 2">NIES-23</strain>
    </source>
</reference>
<dbReference type="EMBL" id="AP018216">
    <property type="protein sequence ID" value="BAY70318.1"/>
    <property type="molecule type" value="Genomic_DNA"/>
</dbReference>
<accession>A0A1Z4KMZ7</accession>